<dbReference type="AlphaFoldDB" id="A0A4Y7K4Y8"/>
<dbReference type="OrthoDB" id="1936457at2759"/>
<reference evidence="2 3" key="1">
    <citation type="journal article" date="2018" name="Science">
        <title>The opium poppy genome and morphinan production.</title>
        <authorList>
            <person name="Guo L."/>
            <person name="Winzer T."/>
            <person name="Yang X."/>
            <person name="Li Y."/>
            <person name="Ning Z."/>
            <person name="He Z."/>
            <person name="Teodor R."/>
            <person name="Lu Y."/>
            <person name="Bowser T.A."/>
            <person name="Graham I.A."/>
            <person name="Ye K."/>
        </authorList>
    </citation>
    <scope>NUCLEOTIDE SEQUENCE [LARGE SCALE GENOMIC DNA]</scope>
    <source>
        <strain evidence="3">cv. HN1</strain>
        <tissue evidence="2">Leaves</tissue>
    </source>
</reference>
<dbReference type="Proteomes" id="UP000316621">
    <property type="component" value="Chromosome 6"/>
</dbReference>
<dbReference type="PANTHER" id="PTHR18934">
    <property type="entry name" value="ATP-DEPENDENT RNA HELICASE"/>
    <property type="match status" value="1"/>
</dbReference>
<gene>
    <name evidence="2" type="ORF">C5167_011093</name>
</gene>
<protein>
    <recommendedName>
        <fullName evidence="1">Helicase C-terminal domain-containing protein</fullName>
    </recommendedName>
</protein>
<dbReference type="Gene3D" id="3.40.50.300">
    <property type="entry name" value="P-loop containing nucleotide triphosphate hydrolases"/>
    <property type="match status" value="3"/>
</dbReference>
<keyword evidence="3" id="KW-1185">Reference proteome</keyword>
<dbReference type="STRING" id="3469.A0A4Y7K4Y8"/>
<dbReference type="GO" id="GO:0003723">
    <property type="term" value="F:RNA binding"/>
    <property type="evidence" value="ECO:0007669"/>
    <property type="project" value="TreeGrafter"/>
</dbReference>
<dbReference type="PROSITE" id="PS51194">
    <property type="entry name" value="HELICASE_CTER"/>
    <property type="match status" value="1"/>
</dbReference>
<dbReference type="SMART" id="SM00382">
    <property type="entry name" value="AAA"/>
    <property type="match status" value="1"/>
</dbReference>
<dbReference type="Gramene" id="RZC67410">
    <property type="protein sequence ID" value="RZC67410"/>
    <property type="gene ID" value="C5167_011093"/>
</dbReference>
<dbReference type="CDD" id="cd18791">
    <property type="entry name" value="SF2_C_RHA"/>
    <property type="match status" value="1"/>
</dbReference>
<proteinExistence type="predicted"/>
<dbReference type="InterPro" id="IPR027417">
    <property type="entry name" value="P-loop_NTPase"/>
</dbReference>
<feature type="domain" description="Helicase C-terminal" evidence="1">
    <location>
        <begin position="324"/>
        <end position="498"/>
    </location>
</feature>
<dbReference type="EMBL" id="CM010720">
    <property type="protein sequence ID" value="RZC67410.1"/>
    <property type="molecule type" value="Genomic_DNA"/>
</dbReference>
<dbReference type="GO" id="GO:0000390">
    <property type="term" value="P:spliceosomal complex disassembly"/>
    <property type="evidence" value="ECO:0007669"/>
    <property type="project" value="TreeGrafter"/>
</dbReference>
<name>A0A4Y7K4Y8_PAPSO</name>
<organism evidence="2 3">
    <name type="scientific">Papaver somniferum</name>
    <name type="common">Opium poppy</name>
    <dbReference type="NCBI Taxonomy" id="3469"/>
    <lineage>
        <taxon>Eukaryota</taxon>
        <taxon>Viridiplantae</taxon>
        <taxon>Streptophyta</taxon>
        <taxon>Embryophyta</taxon>
        <taxon>Tracheophyta</taxon>
        <taxon>Spermatophyta</taxon>
        <taxon>Magnoliopsida</taxon>
        <taxon>Ranunculales</taxon>
        <taxon>Papaveraceae</taxon>
        <taxon>Papaveroideae</taxon>
        <taxon>Papaver</taxon>
    </lineage>
</organism>
<dbReference type="OMA" id="YVPCESI"/>
<evidence type="ECO:0000313" key="3">
    <source>
        <dbReference type="Proteomes" id="UP000316621"/>
    </source>
</evidence>
<dbReference type="GO" id="GO:0071013">
    <property type="term" value="C:catalytic step 2 spliceosome"/>
    <property type="evidence" value="ECO:0007669"/>
    <property type="project" value="TreeGrafter"/>
</dbReference>
<dbReference type="PANTHER" id="PTHR18934:SF85">
    <property type="entry name" value="ATP-DEPENDENT RNA HELICASE DHX8"/>
    <property type="match status" value="1"/>
</dbReference>
<evidence type="ECO:0000313" key="2">
    <source>
        <dbReference type="EMBL" id="RZC67410.1"/>
    </source>
</evidence>
<dbReference type="GO" id="GO:0004386">
    <property type="term" value="F:helicase activity"/>
    <property type="evidence" value="ECO:0007669"/>
    <property type="project" value="TreeGrafter"/>
</dbReference>
<dbReference type="InterPro" id="IPR003593">
    <property type="entry name" value="AAA+_ATPase"/>
</dbReference>
<accession>A0A4Y7K4Y8</accession>
<dbReference type="InterPro" id="IPR001650">
    <property type="entry name" value="Helicase_C-like"/>
</dbReference>
<dbReference type="SUPFAM" id="SSF52540">
    <property type="entry name" value="P-loop containing nucleoside triphosphate hydrolases"/>
    <property type="match status" value="1"/>
</dbReference>
<sequence length="543" mass="61787">MAETAEKNMKKLPYLSVVSKVCIELESQLGKGYIDNSKIFSLSIADIGIDSKNVDEFKLKLKANPNNVIHMPEFFLDQLFSIIHIDDEEFIQTSSLVDYDDEVPGDEDSKTIKHVHKIKYYYPQIEDEDAHNLLITYEQRLQLSIPELRRILPIYRWKENLVEAVKDNPVLVFYGEVGCGKTTQLTQYLAEADYATRGKIVCAQPLGVETLSAAERVAKESVLLWVKREFLRDENLSQYSVIIVDDAHRRTLVSDALCCLLKPLILRRPGLKCIITSQIREEADVLADFFLANVFLYEPILPYRVLVEYPLEPVSDYLDSSLITVLQIHLTKPEGDILVFLTDQEDVKRACESLHERMRGLRNIAPELLIVPVYGVPVPSEMQTMVYGRPSTGFRKVVLAPSTTEASLAIDNVLYIVDSGLQKQFMCDETEGIDSLVIARISGASETVRRKLAGRTRHGGICYRMYPYSEVMVARLYPEYARMNLGFVTIVLILQVMGIKDVYHFPDSPFPRVIKLAMKELIEVQAFDEQGNVTKIGGKWQNF</sequence>
<evidence type="ECO:0000259" key="1">
    <source>
        <dbReference type="PROSITE" id="PS51194"/>
    </source>
</evidence>